<dbReference type="InterPro" id="IPR012337">
    <property type="entry name" value="RNaseH-like_sf"/>
</dbReference>
<dbReference type="AlphaFoldDB" id="A0A9X2Q671"/>
<evidence type="ECO:0000313" key="2">
    <source>
        <dbReference type="EMBL" id="MCS3712066.1"/>
    </source>
</evidence>
<comment type="caution">
    <text evidence="2">The sequence shown here is derived from an EMBL/GenBank/DDBJ whole genome shotgun (WGS) entry which is preliminary data.</text>
</comment>
<sequence>MITGLHLAEHACLSKVAGRIAGTAQLESKTRHLRRFLGNEDVDPERFYSPVRDCLIDLAVQGTQTEGTSPVRILVDTLELSGERQVLMAGIAYRRRALPICWETYRREGVTNAGQQISLLRALAGLFPEDTEVVVVGDGAFHSTDLMEPVGDQGWHFCLRLHTDTYVRASAEGPWKQLRELVPEEGERRYLQKVLAGEKQRVRSSQSRPLPRRGRGRSVADLH</sequence>
<organism evidence="2 3">
    <name type="scientific">Salinibacter ruber</name>
    <dbReference type="NCBI Taxonomy" id="146919"/>
    <lineage>
        <taxon>Bacteria</taxon>
        <taxon>Pseudomonadati</taxon>
        <taxon>Rhodothermota</taxon>
        <taxon>Rhodothermia</taxon>
        <taxon>Rhodothermales</taxon>
        <taxon>Salinibacteraceae</taxon>
        <taxon>Salinibacter</taxon>
    </lineage>
</organism>
<reference evidence="2" key="1">
    <citation type="submission" date="2022-08" db="EMBL/GenBank/DDBJ databases">
        <title>Genomic Encyclopedia of Type Strains, Phase V (KMG-V): Genome sequencing to study the core and pangenomes of soil and plant-associated prokaryotes.</title>
        <authorList>
            <person name="Whitman W."/>
        </authorList>
    </citation>
    <scope>NUCLEOTIDE SEQUENCE</scope>
    <source>
        <strain evidence="2">SP3049</strain>
    </source>
</reference>
<accession>A0A9X2Q671</accession>
<dbReference type="Proteomes" id="UP001155057">
    <property type="component" value="Unassembled WGS sequence"/>
</dbReference>
<evidence type="ECO:0000256" key="1">
    <source>
        <dbReference type="SAM" id="MobiDB-lite"/>
    </source>
</evidence>
<feature type="region of interest" description="Disordered" evidence="1">
    <location>
        <begin position="198"/>
        <end position="223"/>
    </location>
</feature>
<protein>
    <recommendedName>
        <fullName evidence="4">Transposase IS4-like domain-containing protein</fullName>
    </recommendedName>
</protein>
<evidence type="ECO:0008006" key="4">
    <source>
        <dbReference type="Google" id="ProtNLM"/>
    </source>
</evidence>
<dbReference type="EMBL" id="JANUAE010000025">
    <property type="protein sequence ID" value="MCS3712066.1"/>
    <property type="molecule type" value="Genomic_DNA"/>
</dbReference>
<dbReference type="SUPFAM" id="SSF53098">
    <property type="entry name" value="Ribonuclease H-like"/>
    <property type="match status" value="1"/>
</dbReference>
<proteinExistence type="predicted"/>
<evidence type="ECO:0000313" key="3">
    <source>
        <dbReference type="Proteomes" id="UP001155057"/>
    </source>
</evidence>
<name>A0A9X2Q671_9BACT</name>
<gene>
    <name evidence="2" type="ORF">GGP61_003702</name>
</gene>